<dbReference type="Gene3D" id="1.20.120.550">
    <property type="entry name" value="Membrane associated eicosanoid/glutathione metabolism-like domain"/>
    <property type="match status" value="1"/>
</dbReference>
<proteinExistence type="predicted"/>
<organism evidence="5 6">
    <name type="scientific">Seiridium cardinale</name>
    <dbReference type="NCBI Taxonomy" id="138064"/>
    <lineage>
        <taxon>Eukaryota</taxon>
        <taxon>Fungi</taxon>
        <taxon>Dikarya</taxon>
        <taxon>Ascomycota</taxon>
        <taxon>Pezizomycotina</taxon>
        <taxon>Sordariomycetes</taxon>
        <taxon>Xylariomycetidae</taxon>
        <taxon>Amphisphaeriales</taxon>
        <taxon>Sporocadaceae</taxon>
        <taxon>Seiridium</taxon>
    </lineage>
</organism>
<keyword evidence="3" id="KW-1133">Transmembrane helix</keyword>
<keyword evidence="6" id="KW-1185">Reference proteome</keyword>
<gene>
    <name evidence="5" type="ORF">SCAR479_13896</name>
</gene>
<accession>A0ABR2X6Q3</accession>
<keyword evidence="2" id="KW-0812">Transmembrane</keyword>
<keyword evidence="4" id="KW-0472">Membrane</keyword>
<reference evidence="5 6" key="1">
    <citation type="submission" date="2024-02" db="EMBL/GenBank/DDBJ databases">
        <title>First draft genome assembly of two strains of Seiridium cardinale.</title>
        <authorList>
            <person name="Emiliani G."/>
            <person name="Scali E."/>
        </authorList>
    </citation>
    <scope>NUCLEOTIDE SEQUENCE [LARGE SCALE GENOMIC DNA]</scope>
    <source>
        <strain evidence="5 6">BM-138-000479</strain>
    </source>
</reference>
<dbReference type="EMBL" id="JARVKM010000126">
    <property type="protein sequence ID" value="KAK9769439.1"/>
    <property type="molecule type" value="Genomic_DNA"/>
</dbReference>
<evidence type="ECO:0000256" key="3">
    <source>
        <dbReference type="ARBA" id="ARBA00022989"/>
    </source>
</evidence>
<dbReference type="InterPro" id="IPR023352">
    <property type="entry name" value="MAPEG-like_dom_sf"/>
</dbReference>
<sequence>MASLATTLGLRAPSLPHLTTPNHAPAFISFHFVLAYLLLAPRHLKQVYGIDHNASPREDLAKYGDAAVKSGKITQKQLDMMRRNESAQANSIENYILFTSAMTVATFARVEPELVNRAGLVYTVARLAYGVSYILVDQQLWSLTRSVAWWVGNISCLWLLRRAGTKLNVI</sequence>
<evidence type="ECO:0000256" key="1">
    <source>
        <dbReference type="ARBA" id="ARBA00004370"/>
    </source>
</evidence>
<comment type="subcellular location">
    <subcellularLocation>
        <location evidence="1">Membrane</location>
    </subcellularLocation>
</comment>
<dbReference type="Pfam" id="PF01124">
    <property type="entry name" value="MAPEG"/>
    <property type="match status" value="1"/>
</dbReference>
<dbReference type="Proteomes" id="UP001465668">
    <property type="component" value="Unassembled WGS sequence"/>
</dbReference>
<dbReference type="PANTHER" id="PTHR35371:SF2">
    <property type="entry name" value="MAPEG FAMILY PROTEIN"/>
    <property type="match status" value="1"/>
</dbReference>
<evidence type="ECO:0000313" key="6">
    <source>
        <dbReference type="Proteomes" id="UP001465668"/>
    </source>
</evidence>
<name>A0ABR2X6Q3_9PEZI</name>
<evidence type="ECO:0000256" key="2">
    <source>
        <dbReference type="ARBA" id="ARBA00022692"/>
    </source>
</evidence>
<protein>
    <submittedName>
        <fullName evidence="5">Uncharacterized protein</fullName>
    </submittedName>
</protein>
<dbReference type="InterPro" id="IPR001129">
    <property type="entry name" value="Membr-assoc_MAPEG"/>
</dbReference>
<dbReference type="PANTHER" id="PTHR35371">
    <property type="entry name" value="INNER MEMBRANE PROTEIN"/>
    <property type="match status" value="1"/>
</dbReference>
<evidence type="ECO:0000256" key="4">
    <source>
        <dbReference type="ARBA" id="ARBA00023136"/>
    </source>
</evidence>
<evidence type="ECO:0000313" key="5">
    <source>
        <dbReference type="EMBL" id="KAK9769439.1"/>
    </source>
</evidence>
<comment type="caution">
    <text evidence="5">The sequence shown here is derived from an EMBL/GenBank/DDBJ whole genome shotgun (WGS) entry which is preliminary data.</text>
</comment>
<dbReference type="SUPFAM" id="SSF161084">
    <property type="entry name" value="MAPEG domain-like"/>
    <property type="match status" value="1"/>
</dbReference>